<feature type="region of interest" description="Disordered" evidence="1">
    <location>
        <begin position="40"/>
        <end position="60"/>
    </location>
</feature>
<dbReference type="EMBL" id="CADEAL010000675">
    <property type="protein sequence ID" value="CAB1423718.1"/>
    <property type="molecule type" value="Genomic_DNA"/>
</dbReference>
<protein>
    <recommendedName>
        <fullName evidence="2">Ig-like domain-containing protein</fullName>
    </recommendedName>
</protein>
<name>A0A9N7U5G2_PLEPL</name>
<keyword evidence="4" id="KW-1185">Reference proteome</keyword>
<reference evidence="3" key="1">
    <citation type="submission" date="2020-03" db="EMBL/GenBank/DDBJ databases">
        <authorList>
            <person name="Weist P."/>
        </authorList>
    </citation>
    <scope>NUCLEOTIDE SEQUENCE</scope>
</reference>
<feature type="region of interest" description="Disordered" evidence="1">
    <location>
        <begin position="164"/>
        <end position="190"/>
    </location>
</feature>
<dbReference type="Gene3D" id="2.60.40.10">
    <property type="entry name" value="Immunoglobulins"/>
    <property type="match status" value="1"/>
</dbReference>
<dbReference type="InterPro" id="IPR007110">
    <property type="entry name" value="Ig-like_dom"/>
</dbReference>
<dbReference type="InterPro" id="IPR036179">
    <property type="entry name" value="Ig-like_dom_sf"/>
</dbReference>
<dbReference type="InterPro" id="IPR013098">
    <property type="entry name" value="Ig_I-set"/>
</dbReference>
<evidence type="ECO:0000259" key="2">
    <source>
        <dbReference type="PROSITE" id="PS50835"/>
    </source>
</evidence>
<comment type="caution">
    <text evidence="3">The sequence shown here is derived from an EMBL/GenBank/DDBJ whole genome shotgun (WGS) entry which is preliminary data.</text>
</comment>
<evidence type="ECO:0000313" key="4">
    <source>
        <dbReference type="Proteomes" id="UP001153269"/>
    </source>
</evidence>
<evidence type="ECO:0000256" key="1">
    <source>
        <dbReference type="SAM" id="MobiDB-lite"/>
    </source>
</evidence>
<evidence type="ECO:0000313" key="3">
    <source>
        <dbReference type="EMBL" id="CAB1423718.1"/>
    </source>
</evidence>
<dbReference type="SUPFAM" id="SSF48726">
    <property type="entry name" value="Immunoglobulin"/>
    <property type="match status" value="1"/>
</dbReference>
<organism evidence="3 4">
    <name type="scientific">Pleuronectes platessa</name>
    <name type="common">European plaice</name>
    <dbReference type="NCBI Taxonomy" id="8262"/>
    <lineage>
        <taxon>Eukaryota</taxon>
        <taxon>Metazoa</taxon>
        <taxon>Chordata</taxon>
        <taxon>Craniata</taxon>
        <taxon>Vertebrata</taxon>
        <taxon>Euteleostomi</taxon>
        <taxon>Actinopterygii</taxon>
        <taxon>Neopterygii</taxon>
        <taxon>Teleostei</taxon>
        <taxon>Neoteleostei</taxon>
        <taxon>Acanthomorphata</taxon>
        <taxon>Carangaria</taxon>
        <taxon>Pleuronectiformes</taxon>
        <taxon>Pleuronectoidei</taxon>
        <taxon>Pleuronectidae</taxon>
        <taxon>Pleuronectes</taxon>
    </lineage>
</organism>
<dbReference type="Pfam" id="PF07679">
    <property type="entry name" value="I-set"/>
    <property type="match status" value="1"/>
</dbReference>
<sequence>MKDLAQAIFPDKLVASSAICDLALAVSLVNIPEAESLRPQIRPRRGAKSTSSSDKSLAEEDVEVLQEYGGEQSTGSDRGLGLSFHGGTSPGSSDVYLLDLPEDQKVSVTTVAVGQSAVLTCAITGERRPPILWKRNDQYLNSLNLEDINCISVTFIHIKRSEEDTSVGEGRGAEEQRSRSSFLQPPPASPRLLVRAGLRSV</sequence>
<dbReference type="PROSITE" id="PS50835">
    <property type="entry name" value="IG_LIKE"/>
    <property type="match status" value="1"/>
</dbReference>
<dbReference type="InterPro" id="IPR013783">
    <property type="entry name" value="Ig-like_fold"/>
</dbReference>
<accession>A0A9N7U5G2</accession>
<dbReference type="AlphaFoldDB" id="A0A9N7U5G2"/>
<proteinExistence type="predicted"/>
<dbReference type="Proteomes" id="UP001153269">
    <property type="component" value="Unassembled WGS sequence"/>
</dbReference>
<gene>
    <name evidence="3" type="ORF">PLEPLA_LOCUS11639</name>
</gene>
<feature type="domain" description="Ig-like" evidence="2">
    <location>
        <begin position="101"/>
        <end position="138"/>
    </location>
</feature>